<evidence type="ECO:0000313" key="2">
    <source>
        <dbReference type="Proteomes" id="UP000807353"/>
    </source>
</evidence>
<sequence>MLPSLLKSEFIRSVTINMPVIEFGDVYGMGPALSIIADYVEAIKILSLTGTLGSQFVRYFTDLQALEPVTLKLHDGITTREIFTALASLPNLPVPLLILTPPSINHTCSPISRPSPYTRLPLSYQTAYQEPLGSVTEATMAQLGFWLFTTLKRIYVHWPAKIASCNSDIESVSGFLKPILELDKIEELVLTALEPYIAFSDLDILSMARKWPQLEPLRLEHRVTPRAPFFETSSRILS</sequence>
<dbReference type="Proteomes" id="UP000807353">
    <property type="component" value="Unassembled WGS sequence"/>
</dbReference>
<evidence type="ECO:0000313" key="1">
    <source>
        <dbReference type="EMBL" id="KAF9459068.1"/>
    </source>
</evidence>
<reference evidence="1" key="1">
    <citation type="submission" date="2020-11" db="EMBL/GenBank/DDBJ databases">
        <authorList>
            <consortium name="DOE Joint Genome Institute"/>
            <person name="Ahrendt S."/>
            <person name="Riley R."/>
            <person name="Andreopoulos W."/>
            <person name="Labutti K."/>
            <person name="Pangilinan J."/>
            <person name="Ruiz-Duenas F.J."/>
            <person name="Barrasa J.M."/>
            <person name="Sanchez-Garcia M."/>
            <person name="Camarero S."/>
            <person name="Miyauchi S."/>
            <person name="Serrano A."/>
            <person name="Linde D."/>
            <person name="Babiker R."/>
            <person name="Drula E."/>
            <person name="Ayuso-Fernandez I."/>
            <person name="Pacheco R."/>
            <person name="Padilla G."/>
            <person name="Ferreira P."/>
            <person name="Barriuso J."/>
            <person name="Kellner H."/>
            <person name="Castanera R."/>
            <person name="Alfaro M."/>
            <person name="Ramirez L."/>
            <person name="Pisabarro A.G."/>
            <person name="Kuo A."/>
            <person name="Tritt A."/>
            <person name="Lipzen A."/>
            <person name="He G."/>
            <person name="Yan M."/>
            <person name="Ng V."/>
            <person name="Cullen D."/>
            <person name="Martin F."/>
            <person name="Rosso M.-N."/>
            <person name="Henrissat B."/>
            <person name="Hibbett D."/>
            <person name="Martinez A.T."/>
            <person name="Grigoriev I.V."/>
        </authorList>
    </citation>
    <scope>NUCLEOTIDE SEQUENCE</scope>
    <source>
        <strain evidence="1">CBS 247.69</strain>
    </source>
</reference>
<proteinExistence type="predicted"/>
<accession>A0A9P6CFL6</accession>
<gene>
    <name evidence="1" type="ORF">BDZ94DRAFT_1312709</name>
</gene>
<comment type="caution">
    <text evidence="1">The sequence shown here is derived from an EMBL/GenBank/DDBJ whole genome shotgun (WGS) entry which is preliminary data.</text>
</comment>
<dbReference type="EMBL" id="MU150324">
    <property type="protein sequence ID" value="KAF9459068.1"/>
    <property type="molecule type" value="Genomic_DNA"/>
</dbReference>
<dbReference type="AlphaFoldDB" id="A0A9P6CFL6"/>
<organism evidence="1 2">
    <name type="scientific">Collybia nuda</name>
    <dbReference type="NCBI Taxonomy" id="64659"/>
    <lineage>
        <taxon>Eukaryota</taxon>
        <taxon>Fungi</taxon>
        <taxon>Dikarya</taxon>
        <taxon>Basidiomycota</taxon>
        <taxon>Agaricomycotina</taxon>
        <taxon>Agaricomycetes</taxon>
        <taxon>Agaricomycetidae</taxon>
        <taxon>Agaricales</taxon>
        <taxon>Tricholomatineae</taxon>
        <taxon>Clitocybaceae</taxon>
        <taxon>Collybia</taxon>
    </lineage>
</organism>
<keyword evidence="2" id="KW-1185">Reference proteome</keyword>
<name>A0A9P6CFL6_9AGAR</name>
<protein>
    <submittedName>
        <fullName evidence="1">Uncharacterized protein</fullName>
    </submittedName>
</protein>